<keyword evidence="5 6" id="KW-0472">Membrane</keyword>
<dbReference type="Pfam" id="PF03125">
    <property type="entry name" value="Sre"/>
    <property type="match status" value="1"/>
</dbReference>
<dbReference type="GO" id="GO:0016020">
    <property type="term" value="C:membrane"/>
    <property type="evidence" value="ECO:0007669"/>
    <property type="project" value="UniProtKB-SubCell"/>
</dbReference>
<dbReference type="AlphaFoldDB" id="A0A9P1IE49"/>
<comment type="subcellular location">
    <subcellularLocation>
        <location evidence="1">Membrane</location>
        <topology evidence="1">Multi-pass membrane protein</topology>
    </subcellularLocation>
</comment>
<feature type="transmembrane region" description="Helical" evidence="6">
    <location>
        <begin position="180"/>
        <end position="204"/>
    </location>
</feature>
<evidence type="ECO:0000256" key="6">
    <source>
        <dbReference type="SAM" id="Phobius"/>
    </source>
</evidence>
<feature type="transmembrane region" description="Helical" evidence="6">
    <location>
        <begin position="154"/>
        <end position="174"/>
    </location>
</feature>
<evidence type="ECO:0000256" key="1">
    <source>
        <dbReference type="ARBA" id="ARBA00004141"/>
    </source>
</evidence>
<keyword evidence="3 6" id="KW-0812">Transmembrane</keyword>
<keyword evidence="8" id="KW-1185">Reference proteome</keyword>
<dbReference type="OrthoDB" id="5874078at2759"/>
<evidence type="ECO:0000256" key="3">
    <source>
        <dbReference type="ARBA" id="ARBA00022692"/>
    </source>
</evidence>
<dbReference type="GO" id="GO:0007606">
    <property type="term" value="P:sensory perception of chemical stimulus"/>
    <property type="evidence" value="ECO:0007669"/>
    <property type="project" value="InterPro"/>
</dbReference>
<evidence type="ECO:0000256" key="2">
    <source>
        <dbReference type="ARBA" id="ARBA00006803"/>
    </source>
</evidence>
<dbReference type="EMBL" id="CANHGI010000002">
    <property type="protein sequence ID" value="CAI5443025.1"/>
    <property type="molecule type" value="Genomic_DNA"/>
</dbReference>
<comment type="similarity">
    <text evidence="2">Belongs to the nematode receptor-like protein sre family.</text>
</comment>
<evidence type="ECO:0000313" key="8">
    <source>
        <dbReference type="Proteomes" id="UP001152747"/>
    </source>
</evidence>
<dbReference type="PANTHER" id="PTHR23128:SF139">
    <property type="entry name" value="SERPENTINE RECEPTOR CLASS EPSILON-1-RELATED"/>
    <property type="match status" value="1"/>
</dbReference>
<evidence type="ECO:0000256" key="5">
    <source>
        <dbReference type="ARBA" id="ARBA00023136"/>
    </source>
</evidence>
<proteinExistence type="inferred from homology"/>
<comment type="caution">
    <text evidence="7">The sequence shown here is derived from an EMBL/GenBank/DDBJ whole genome shotgun (WGS) entry which is preliminary data.</text>
</comment>
<feature type="transmembrane region" description="Helical" evidence="6">
    <location>
        <begin position="279"/>
        <end position="297"/>
    </location>
</feature>
<evidence type="ECO:0000256" key="4">
    <source>
        <dbReference type="ARBA" id="ARBA00022989"/>
    </source>
</evidence>
<name>A0A9P1IE49_9PELO</name>
<reference evidence="7" key="1">
    <citation type="submission" date="2022-11" db="EMBL/GenBank/DDBJ databases">
        <authorList>
            <person name="Kikuchi T."/>
        </authorList>
    </citation>
    <scope>NUCLEOTIDE SEQUENCE</scope>
    <source>
        <strain evidence="7">PS1010</strain>
    </source>
</reference>
<feature type="transmembrane region" description="Helical" evidence="6">
    <location>
        <begin position="241"/>
        <end position="259"/>
    </location>
</feature>
<dbReference type="InterPro" id="IPR004151">
    <property type="entry name" value="7TM_GPCR_serpentine_rcpt_Sre"/>
</dbReference>
<sequence length="359" mass="42342">MLLQFHKITEFSETHQFFLKLFVYFEVVLLISSCIILPYIHWYLLNYSKFHRNLILIIAFNSASYFLDMCSRLLISAFEIGVFRMEEDIDPNSDEFLTTSQILQSPILCLFFVCSLMRITEMIIISTFGLIIFFERFCATIWAKNYEHRKKTWISAVLIFWCSIVSVTFSVVYHYELFNIKLLVLLAVFLNIASILALNSLYFINRRRLKIVQKKMLTSRYTLSYRFQLNENISIIRFTRYFISFCVISDMILAILFGLTNIRSFRKSDPLLVTYLHQIFNLSIAIYGLFSQLLVLFSEKNIRQHFLTNKSVKNLTIGCFGRCFPDDFGINQTSKMTCKEETKVYFDGLTSQWDHKLGN</sequence>
<gene>
    <name evidence="7" type="ORF">CAMP_LOCUS5662</name>
</gene>
<protein>
    <submittedName>
        <fullName evidence="7">Uncharacterized protein</fullName>
    </submittedName>
</protein>
<dbReference type="PANTHER" id="PTHR23128">
    <property type="entry name" value="SERPENTINE RECEPTOR, CLASS E (EPSILON)-RELATED"/>
    <property type="match status" value="1"/>
</dbReference>
<accession>A0A9P1IE49</accession>
<dbReference type="Proteomes" id="UP001152747">
    <property type="component" value="Unassembled WGS sequence"/>
</dbReference>
<evidence type="ECO:0000313" key="7">
    <source>
        <dbReference type="EMBL" id="CAI5443025.1"/>
    </source>
</evidence>
<organism evidence="7 8">
    <name type="scientific">Caenorhabditis angaria</name>
    <dbReference type="NCBI Taxonomy" id="860376"/>
    <lineage>
        <taxon>Eukaryota</taxon>
        <taxon>Metazoa</taxon>
        <taxon>Ecdysozoa</taxon>
        <taxon>Nematoda</taxon>
        <taxon>Chromadorea</taxon>
        <taxon>Rhabditida</taxon>
        <taxon>Rhabditina</taxon>
        <taxon>Rhabditomorpha</taxon>
        <taxon>Rhabditoidea</taxon>
        <taxon>Rhabditidae</taxon>
        <taxon>Peloderinae</taxon>
        <taxon>Caenorhabditis</taxon>
    </lineage>
</organism>
<keyword evidence="4 6" id="KW-1133">Transmembrane helix</keyword>
<feature type="transmembrane region" description="Helical" evidence="6">
    <location>
        <begin position="21"/>
        <end position="42"/>
    </location>
</feature>